<dbReference type="EMBL" id="JAJEQR010000042">
    <property type="protein sequence ID" value="MCC2231875.1"/>
    <property type="molecule type" value="Genomic_DNA"/>
</dbReference>
<sequence>MNAIFLLSVILKGIGAILEILVQVLVTRGIGVDGYGMYATWINAADLIFWICFSALTKCNTYYLSAPGTKIHQFKKRYYGVYVIPLVSAAAVAVCLFGKSQYCVILLITLLELRVLDKSSALLTQRHQIISLTGEYILGRSILVAGVLLLQALGTLSQTTLMLLYLIQYVGILLLFFIFQRKRKETRQDISSEVSLRKWGDYQRADLIQSMIGQMPVLLQFFFTGAFEAGVVSIVLTVKKMINFISGPSAKVFLPEFSRLYRSGKKDEIRDCFASIMRIQMLFVGPLSVVLVGYPHVILRVMAEELLPYTFLFVCCSMVFVFTATLGPCSGVLQMTGNEKKDNHCRELALLVMFVVMWLFRSDSLFVLYGLCAQAFLEAIGKYGYVCYWMKKSPVGVLTYLRWWIFPAVMIVLSYLLHLGDSFLWMILTAGVAFIFGVVCEWRKAGGFQEMLKGGL</sequence>
<evidence type="ECO:0000256" key="6">
    <source>
        <dbReference type="SAM" id="Phobius"/>
    </source>
</evidence>
<dbReference type="InterPro" id="IPR050833">
    <property type="entry name" value="Poly_Biosynth_Transport"/>
</dbReference>
<keyword evidence="4 6" id="KW-1133">Transmembrane helix</keyword>
<evidence type="ECO:0000256" key="3">
    <source>
        <dbReference type="ARBA" id="ARBA00022692"/>
    </source>
</evidence>
<feature type="transmembrane region" description="Helical" evidence="6">
    <location>
        <begin position="282"/>
        <end position="303"/>
    </location>
</feature>
<dbReference type="PANTHER" id="PTHR30250:SF11">
    <property type="entry name" value="O-ANTIGEN TRANSPORTER-RELATED"/>
    <property type="match status" value="1"/>
</dbReference>
<reference evidence="7" key="1">
    <citation type="submission" date="2021-10" db="EMBL/GenBank/DDBJ databases">
        <title>Anaerobic single-cell dispensing facilitates the cultivation of human gut bacteria.</title>
        <authorList>
            <person name="Afrizal A."/>
        </authorList>
    </citation>
    <scope>NUCLEOTIDE SEQUENCE</scope>
    <source>
        <strain evidence="7">CLA-AA-H215</strain>
    </source>
</reference>
<name>A0AAE3EDI4_9FIRM</name>
<evidence type="ECO:0000256" key="4">
    <source>
        <dbReference type="ARBA" id="ARBA00022989"/>
    </source>
</evidence>
<proteinExistence type="predicted"/>
<keyword evidence="2" id="KW-1003">Cell membrane</keyword>
<evidence type="ECO:0008006" key="9">
    <source>
        <dbReference type="Google" id="ProtNLM"/>
    </source>
</evidence>
<evidence type="ECO:0000256" key="2">
    <source>
        <dbReference type="ARBA" id="ARBA00022475"/>
    </source>
</evidence>
<evidence type="ECO:0000313" key="8">
    <source>
        <dbReference type="Proteomes" id="UP001198182"/>
    </source>
</evidence>
<evidence type="ECO:0000256" key="1">
    <source>
        <dbReference type="ARBA" id="ARBA00004651"/>
    </source>
</evidence>
<accession>A0AAE3EDI4</accession>
<dbReference type="PANTHER" id="PTHR30250">
    <property type="entry name" value="PST FAMILY PREDICTED COLANIC ACID TRANSPORTER"/>
    <property type="match status" value="1"/>
</dbReference>
<evidence type="ECO:0000256" key="5">
    <source>
        <dbReference type="ARBA" id="ARBA00023136"/>
    </source>
</evidence>
<evidence type="ECO:0000313" key="7">
    <source>
        <dbReference type="EMBL" id="MCC2231875.1"/>
    </source>
</evidence>
<comment type="caution">
    <text evidence="7">The sequence shown here is derived from an EMBL/GenBank/DDBJ whole genome shotgun (WGS) entry which is preliminary data.</text>
</comment>
<feature type="transmembrane region" description="Helical" evidence="6">
    <location>
        <begin position="217"/>
        <end position="236"/>
    </location>
</feature>
<gene>
    <name evidence="7" type="ORF">LKD81_12855</name>
</gene>
<feature type="transmembrane region" description="Helical" evidence="6">
    <location>
        <begin position="309"/>
        <end position="333"/>
    </location>
</feature>
<keyword evidence="3 6" id="KW-0812">Transmembrane</keyword>
<dbReference type="GO" id="GO:0005886">
    <property type="term" value="C:plasma membrane"/>
    <property type="evidence" value="ECO:0007669"/>
    <property type="project" value="UniProtKB-SubCell"/>
</dbReference>
<comment type="subcellular location">
    <subcellularLocation>
        <location evidence="1">Cell membrane</location>
        <topology evidence="1">Multi-pass membrane protein</topology>
    </subcellularLocation>
</comment>
<feature type="transmembrane region" description="Helical" evidence="6">
    <location>
        <begin position="423"/>
        <end position="442"/>
    </location>
</feature>
<feature type="transmembrane region" description="Helical" evidence="6">
    <location>
        <begin position="162"/>
        <end position="179"/>
    </location>
</feature>
<feature type="transmembrane region" description="Helical" evidence="6">
    <location>
        <begin position="39"/>
        <end position="57"/>
    </location>
</feature>
<keyword evidence="5 6" id="KW-0472">Membrane</keyword>
<dbReference type="Proteomes" id="UP001198182">
    <property type="component" value="Unassembled WGS sequence"/>
</dbReference>
<feature type="transmembrane region" description="Helical" evidence="6">
    <location>
        <begin position="397"/>
        <end position="417"/>
    </location>
</feature>
<keyword evidence="8" id="KW-1185">Reference proteome</keyword>
<dbReference type="RefSeq" id="WP_308454361.1">
    <property type="nucleotide sequence ID" value="NZ_JAJEQR010000042.1"/>
</dbReference>
<organism evidence="7 8">
    <name type="scientific">Hominifimenecus microfluidus</name>
    <dbReference type="NCBI Taxonomy" id="2885348"/>
    <lineage>
        <taxon>Bacteria</taxon>
        <taxon>Bacillati</taxon>
        <taxon>Bacillota</taxon>
        <taxon>Clostridia</taxon>
        <taxon>Lachnospirales</taxon>
        <taxon>Lachnospiraceae</taxon>
        <taxon>Hominifimenecus</taxon>
    </lineage>
</organism>
<protein>
    <recommendedName>
        <fullName evidence="9">Polysaccharide biosynthesis protein</fullName>
    </recommendedName>
</protein>
<dbReference type="AlphaFoldDB" id="A0AAE3EDI4"/>
<feature type="transmembrane region" description="Helical" evidence="6">
    <location>
        <begin position="78"/>
        <end position="94"/>
    </location>
</feature>
<feature type="transmembrane region" description="Helical" evidence="6">
    <location>
        <begin position="366"/>
        <end position="385"/>
    </location>
</feature>